<comment type="caution">
    <text evidence="2">The sequence shown here is derived from an EMBL/GenBank/DDBJ whole genome shotgun (WGS) entry which is preliminary data.</text>
</comment>
<evidence type="ECO:0000313" key="2">
    <source>
        <dbReference type="EMBL" id="RQX12212.1"/>
    </source>
</evidence>
<feature type="region of interest" description="Disordered" evidence="1">
    <location>
        <begin position="112"/>
        <end position="131"/>
    </location>
</feature>
<proteinExistence type="predicted"/>
<sequence length="276" mass="29653">MVSAIPVLDSVRGLALPAETYRPTAAERNIIADAVNLKTAECMTSFGFPQARRTAHLPAPNQVDRLYGISDLTTAQRYGYHLPESTTGTGGKPRADATLSPAQRLVMTGTAAGARTSPDGSPGRYQEKSIPVGGCAGEARRQTIGVDEIDSTRVADAITVGMWEKSKTDPRVVAVIGAWSDCMRQSGYQYDSPLDAGVDHPEWLRAKTPSSAEIRAAVADVGCKQRTNLIGVWFTVESAYENAAIQLHLEQLSQIRKQWEEAAAKAAQILGPSTTR</sequence>
<evidence type="ECO:0000256" key="1">
    <source>
        <dbReference type="SAM" id="MobiDB-lite"/>
    </source>
</evidence>
<reference evidence="2 3" key="1">
    <citation type="submission" date="2018-04" db="EMBL/GenBank/DDBJ databases">
        <title>Micromonosporas from Atacama Desert.</title>
        <authorList>
            <person name="Carro L."/>
            <person name="Klenk H.-P."/>
            <person name="Goodfellow M."/>
        </authorList>
    </citation>
    <scope>NUCLEOTIDE SEQUENCE [LARGE SCALE GENOMIC DNA]</scope>
    <source>
        <strain evidence="2 3">LB19</strain>
    </source>
</reference>
<protein>
    <submittedName>
        <fullName evidence="2">Uncharacterized protein</fullName>
    </submittedName>
</protein>
<name>A0A3N9XH77_9ACTN</name>
<gene>
    <name evidence="2" type="ORF">DDE19_29010</name>
</gene>
<dbReference type="Proteomes" id="UP000278981">
    <property type="component" value="Unassembled WGS sequence"/>
</dbReference>
<dbReference type="AlphaFoldDB" id="A0A3N9XH77"/>
<organism evidence="2 3">
    <name type="scientific">Micromonospora ureilytica</name>
    <dbReference type="NCBI Taxonomy" id="709868"/>
    <lineage>
        <taxon>Bacteria</taxon>
        <taxon>Bacillati</taxon>
        <taxon>Actinomycetota</taxon>
        <taxon>Actinomycetes</taxon>
        <taxon>Micromonosporales</taxon>
        <taxon>Micromonosporaceae</taxon>
        <taxon>Micromonospora</taxon>
    </lineage>
</organism>
<accession>A0A3N9XH77</accession>
<evidence type="ECO:0000313" key="3">
    <source>
        <dbReference type="Proteomes" id="UP000278981"/>
    </source>
</evidence>
<dbReference type="EMBL" id="QDGB01000352">
    <property type="protein sequence ID" value="RQX12212.1"/>
    <property type="molecule type" value="Genomic_DNA"/>
</dbReference>